<evidence type="ECO:0000256" key="4">
    <source>
        <dbReference type="PROSITE-ProRule" id="PRU00176"/>
    </source>
</evidence>
<reference evidence="7" key="1">
    <citation type="submission" date="2021-10" db="EMBL/GenBank/DDBJ databases">
        <title>Melipona bicolor Genome sequencing and assembly.</title>
        <authorList>
            <person name="Araujo N.S."/>
            <person name="Arias M.C."/>
        </authorList>
    </citation>
    <scope>NUCLEOTIDE SEQUENCE</scope>
    <source>
        <strain evidence="7">USP_2M_L1-L4_2017</strain>
        <tissue evidence="7">Whole body</tissue>
    </source>
</reference>
<dbReference type="InterPro" id="IPR012677">
    <property type="entry name" value="Nucleotide-bd_a/b_plait_sf"/>
</dbReference>
<dbReference type="Pfam" id="PF00076">
    <property type="entry name" value="RRM_1"/>
    <property type="match status" value="1"/>
</dbReference>
<keyword evidence="3" id="KW-0539">Nucleus</keyword>
<feature type="domain" description="RRM" evidence="6">
    <location>
        <begin position="10"/>
        <end position="87"/>
    </location>
</feature>
<comment type="caution">
    <text evidence="7">The sequence shown here is derived from an EMBL/GenBank/DDBJ whole genome shotgun (WGS) entry which is preliminary data.</text>
</comment>
<evidence type="ECO:0000256" key="5">
    <source>
        <dbReference type="SAM" id="MobiDB-lite"/>
    </source>
</evidence>
<protein>
    <recommendedName>
        <fullName evidence="6">RRM domain-containing protein</fullName>
    </recommendedName>
</protein>
<dbReference type="EMBL" id="JAHYIQ010000022">
    <property type="protein sequence ID" value="KAK1122619.1"/>
    <property type="molecule type" value="Genomic_DNA"/>
</dbReference>
<feature type="compositionally biased region" description="Basic residues" evidence="5">
    <location>
        <begin position="172"/>
        <end position="193"/>
    </location>
</feature>
<dbReference type="PROSITE" id="PS50102">
    <property type="entry name" value="RRM"/>
    <property type="match status" value="1"/>
</dbReference>
<proteinExistence type="predicted"/>
<dbReference type="PANTHER" id="PTHR13798:SF11">
    <property type="entry name" value="RNA-BINDING PROTEIN 7-RELATED"/>
    <property type="match status" value="1"/>
</dbReference>
<keyword evidence="2 4" id="KW-0694">RNA-binding</keyword>
<dbReference type="Gene3D" id="3.30.70.330">
    <property type="match status" value="1"/>
</dbReference>
<keyword evidence="8" id="KW-1185">Reference proteome</keyword>
<dbReference type="SUPFAM" id="SSF54928">
    <property type="entry name" value="RNA-binding domain, RBD"/>
    <property type="match status" value="1"/>
</dbReference>
<dbReference type="InterPro" id="IPR052285">
    <property type="entry name" value="NEXT_complex_subunit"/>
</dbReference>
<organism evidence="7 8">
    <name type="scientific">Melipona bicolor</name>
    <dbReference type="NCBI Taxonomy" id="60889"/>
    <lineage>
        <taxon>Eukaryota</taxon>
        <taxon>Metazoa</taxon>
        <taxon>Ecdysozoa</taxon>
        <taxon>Arthropoda</taxon>
        <taxon>Hexapoda</taxon>
        <taxon>Insecta</taxon>
        <taxon>Pterygota</taxon>
        <taxon>Neoptera</taxon>
        <taxon>Endopterygota</taxon>
        <taxon>Hymenoptera</taxon>
        <taxon>Apocrita</taxon>
        <taxon>Aculeata</taxon>
        <taxon>Apoidea</taxon>
        <taxon>Anthophila</taxon>
        <taxon>Apidae</taxon>
        <taxon>Melipona</taxon>
    </lineage>
</organism>
<evidence type="ECO:0000256" key="1">
    <source>
        <dbReference type="ARBA" id="ARBA00004642"/>
    </source>
</evidence>
<name>A0AA40KJK2_9HYME</name>
<sequence>MDLNADEDIRTIWCGNLSTRTTEEILYELFLQGGPIQRVSIPKDRDGKQRPYGFITYKHLSSVSYALELFDGTALFNRTLNIRVRRNVELQQTNSQDANPIHPANSNEWLILGQEILLGSDIPHLRRNSFVSNMICGAPLKYSDYVSSSNDKDDRRSRRMHPYQRERDHKSASHHRDHNSSRHYHHSRYKHSR</sequence>
<dbReference type="GO" id="GO:0003727">
    <property type="term" value="F:single-stranded RNA binding"/>
    <property type="evidence" value="ECO:0007669"/>
    <property type="project" value="TreeGrafter"/>
</dbReference>
<dbReference type="CDD" id="cd12336">
    <property type="entry name" value="RRM_RBM7_like"/>
    <property type="match status" value="1"/>
</dbReference>
<comment type="subcellular location">
    <subcellularLocation>
        <location evidence="1">Nucleus</location>
        <location evidence="1">Nucleoplasm</location>
    </subcellularLocation>
</comment>
<dbReference type="AlphaFoldDB" id="A0AA40KJK2"/>
<dbReference type="GO" id="GO:0000381">
    <property type="term" value="P:regulation of alternative mRNA splicing, via spliceosome"/>
    <property type="evidence" value="ECO:0007669"/>
    <property type="project" value="TreeGrafter"/>
</dbReference>
<evidence type="ECO:0000313" key="8">
    <source>
        <dbReference type="Proteomes" id="UP001177670"/>
    </source>
</evidence>
<evidence type="ECO:0000256" key="2">
    <source>
        <dbReference type="ARBA" id="ARBA00022884"/>
    </source>
</evidence>
<dbReference type="Proteomes" id="UP001177670">
    <property type="component" value="Unassembled WGS sequence"/>
</dbReference>
<dbReference type="InterPro" id="IPR035979">
    <property type="entry name" value="RBD_domain_sf"/>
</dbReference>
<evidence type="ECO:0000313" key="7">
    <source>
        <dbReference type="EMBL" id="KAK1122619.1"/>
    </source>
</evidence>
<dbReference type="InterPro" id="IPR000504">
    <property type="entry name" value="RRM_dom"/>
</dbReference>
<dbReference type="SMART" id="SM00360">
    <property type="entry name" value="RRM"/>
    <property type="match status" value="1"/>
</dbReference>
<dbReference type="PANTHER" id="PTHR13798">
    <property type="entry name" value="RNA BINDING MOTIF RBM PROTEIN -RELATED"/>
    <property type="match status" value="1"/>
</dbReference>
<evidence type="ECO:0000259" key="6">
    <source>
        <dbReference type="PROSITE" id="PS50102"/>
    </source>
</evidence>
<evidence type="ECO:0000256" key="3">
    <source>
        <dbReference type="ARBA" id="ARBA00023242"/>
    </source>
</evidence>
<gene>
    <name evidence="7" type="ORF">K0M31_009063</name>
</gene>
<accession>A0AA40KJK2</accession>
<dbReference type="GO" id="GO:0005654">
    <property type="term" value="C:nucleoplasm"/>
    <property type="evidence" value="ECO:0007669"/>
    <property type="project" value="UniProtKB-SubCell"/>
</dbReference>
<feature type="region of interest" description="Disordered" evidence="5">
    <location>
        <begin position="146"/>
        <end position="193"/>
    </location>
</feature>